<dbReference type="GO" id="GO:0003700">
    <property type="term" value="F:DNA-binding transcription factor activity"/>
    <property type="evidence" value="ECO:0007669"/>
    <property type="project" value="InterPro"/>
</dbReference>
<evidence type="ECO:0000256" key="2">
    <source>
        <dbReference type="ARBA" id="ARBA00023015"/>
    </source>
</evidence>
<dbReference type="CDD" id="cd08432">
    <property type="entry name" value="PBP2_GcdR_TrpI_HvrB_AmpR_like"/>
    <property type="match status" value="1"/>
</dbReference>
<dbReference type="NCBIfam" id="NF008352">
    <property type="entry name" value="PRK11139.1"/>
    <property type="match status" value="1"/>
</dbReference>
<dbReference type="InterPro" id="IPR000847">
    <property type="entry name" value="LysR_HTH_N"/>
</dbReference>
<comment type="caution">
    <text evidence="6">The sequence shown here is derived from an EMBL/GenBank/DDBJ whole genome shotgun (WGS) entry which is preliminary data.</text>
</comment>
<reference evidence="6" key="1">
    <citation type="submission" date="2020-08" db="EMBL/GenBank/DDBJ databases">
        <title>Ramlibacter sp. GTP1 16S ribosomal RNA gene genome sequencing and assembly.</title>
        <authorList>
            <person name="Kang M."/>
        </authorList>
    </citation>
    <scope>NUCLEOTIDE SEQUENCE</scope>
    <source>
        <strain evidence="6">GTP1</strain>
    </source>
</reference>
<dbReference type="InterPro" id="IPR036390">
    <property type="entry name" value="WH_DNA-bd_sf"/>
</dbReference>
<evidence type="ECO:0000259" key="5">
    <source>
        <dbReference type="PROSITE" id="PS50931"/>
    </source>
</evidence>
<comment type="similarity">
    <text evidence="1">Belongs to the LysR transcriptional regulatory family.</text>
</comment>
<dbReference type="InterPro" id="IPR005119">
    <property type="entry name" value="LysR_subst-bd"/>
</dbReference>
<dbReference type="Pfam" id="PF03466">
    <property type="entry name" value="LysR_substrate"/>
    <property type="match status" value="1"/>
</dbReference>
<evidence type="ECO:0000313" key="6">
    <source>
        <dbReference type="EMBL" id="MBC5767426.1"/>
    </source>
</evidence>
<dbReference type="GO" id="GO:0006351">
    <property type="term" value="P:DNA-templated transcription"/>
    <property type="evidence" value="ECO:0007669"/>
    <property type="project" value="TreeGrafter"/>
</dbReference>
<accession>A0A923MDA8</accession>
<organism evidence="6 7">
    <name type="scientific">Ramlibacter albus</name>
    <dbReference type="NCBI Taxonomy" id="2079448"/>
    <lineage>
        <taxon>Bacteria</taxon>
        <taxon>Pseudomonadati</taxon>
        <taxon>Pseudomonadota</taxon>
        <taxon>Betaproteobacteria</taxon>
        <taxon>Burkholderiales</taxon>
        <taxon>Comamonadaceae</taxon>
        <taxon>Ramlibacter</taxon>
    </lineage>
</organism>
<sequence>MNPPAAPRARLSHLQAWVAFEAAARTGTFAGAAEELSVTPAAVSQHIRTLEEYLGVRLFVRSAQGVSLTPEAQLAFPGIRDGLQRVADAVHGLQHRELDRIVRVSTSPSFASRWLLPRIHRFSREHESMCVNLDSTTRLVDFFSENVDVSIRYGKGNYPGLLAELLFEERVFPVCSPFLLSHEPMKAPLDILRTLPLIHDTTSQNEAELPTWRSWMAERGITDIDCSKGLYLGSMLAAQAAVDGRGVLLGRSVIVADDLAAGRLVRPFAHEARVPQSYYIVMRPDCAAAPKVAAFRKWLQHEAALTREAEAFNGA</sequence>
<dbReference type="InterPro" id="IPR036388">
    <property type="entry name" value="WH-like_DNA-bd_sf"/>
</dbReference>
<keyword evidence="7" id="KW-1185">Reference proteome</keyword>
<name>A0A923MDA8_9BURK</name>
<dbReference type="SUPFAM" id="SSF53850">
    <property type="entry name" value="Periplasmic binding protein-like II"/>
    <property type="match status" value="1"/>
</dbReference>
<dbReference type="Gene3D" id="3.40.190.10">
    <property type="entry name" value="Periplasmic binding protein-like II"/>
    <property type="match status" value="2"/>
</dbReference>
<keyword evidence="2" id="KW-0805">Transcription regulation</keyword>
<evidence type="ECO:0000256" key="1">
    <source>
        <dbReference type="ARBA" id="ARBA00009437"/>
    </source>
</evidence>
<evidence type="ECO:0000256" key="3">
    <source>
        <dbReference type="ARBA" id="ARBA00023125"/>
    </source>
</evidence>
<dbReference type="PRINTS" id="PR00039">
    <property type="entry name" value="HTHLYSR"/>
</dbReference>
<protein>
    <submittedName>
        <fullName evidence="6">Transcriptional regulator GcvA</fullName>
    </submittedName>
</protein>
<dbReference type="PANTHER" id="PTHR30537">
    <property type="entry name" value="HTH-TYPE TRANSCRIPTIONAL REGULATOR"/>
    <property type="match status" value="1"/>
</dbReference>
<gene>
    <name evidence="6" type="primary">gcvA</name>
    <name evidence="6" type="ORF">H8R02_23370</name>
</gene>
<dbReference type="PANTHER" id="PTHR30537:SF26">
    <property type="entry name" value="GLYCINE CLEAVAGE SYSTEM TRANSCRIPTIONAL ACTIVATOR"/>
    <property type="match status" value="1"/>
</dbReference>
<dbReference type="AlphaFoldDB" id="A0A923MDA8"/>
<proteinExistence type="inferred from homology"/>
<dbReference type="PROSITE" id="PS50931">
    <property type="entry name" value="HTH_LYSR"/>
    <property type="match status" value="1"/>
</dbReference>
<evidence type="ECO:0000313" key="7">
    <source>
        <dbReference type="Proteomes" id="UP000596827"/>
    </source>
</evidence>
<dbReference type="RefSeq" id="WP_187083911.1">
    <property type="nucleotide sequence ID" value="NZ_JACORU010000010.1"/>
</dbReference>
<dbReference type="Proteomes" id="UP000596827">
    <property type="component" value="Unassembled WGS sequence"/>
</dbReference>
<dbReference type="InterPro" id="IPR058163">
    <property type="entry name" value="LysR-type_TF_proteobact-type"/>
</dbReference>
<dbReference type="SUPFAM" id="SSF46785">
    <property type="entry name" value="Winged helix' DNA-binding domain"/>
    <property type="match status" value="1"/>
</dbReference>
<keyword evidence="3" id="KW-0238">DNA-binding</keyword>
<dbReference type="GO" id="GO:0043565">
    <property type="term" value="F:sequence-specific DNA binding"/>
    <property type="evidence" value="ECO:0007669"/>
    <property type="project" value="TreeGrafter"/>
</dbReference>
<feature type="domain" description="HTH lysR-type" evidence="5">
    <location>
        <begin position="14"/>
        <end position="69"/>
    </location>
</feature>
<dbReference type="Gene3D" id="1.10.10.10">
    <property type="entry name" value="Winged helix-like DNA-binding domain superfamily/Winged helix DNA-binding domain"/>
    <property type="match status" value="1"/>
</dbReference>
<dbReference type="Pfam" id="PF00126">
    <property type="entry name" value="HTH_1"/>
    <property type="match status" value="1"/>
</dbReference>
<dbReference type="EMBL" id="JACORU010000010">
    <property type="protein sequence ID" value="MBC5767426.1"/>
    <property type="molecule type" value="Genomic_DNA"/>
</dbReference>
<keyword evidence="4" id="KW-0804">Transcription</keyword>
<evidence type="ECO:0000256" key="4">
    <source>
        <dbReference type="ARBA" id="ARBA00023163"/>
    </source>
</evidence>